<evidence type="ECO:0000313" key="2">
    <source>
        <dbReference type="EMBL" id="GAA1403584.1"/>
    </source>
</evidence>
<gene>
    <name evidence="2" type="ORF">GCM10009639_48610</name>
</gene>
<name>A0ABN1YC11_9ACTN</name>
<keyword evidence="3" id="KW-1185">Reference proteome</keyword>
<dbReference type="EMBL" id="BAAAKJ010000259">
    <property type="protein sequence ID" value="GAA1403584.1"/>
    <property type="molecule type" value="Genomic_DNA"/>
</dbReference>
<proteinExistence type="predicted"/>
<reference evidence="2 3" key="1">
    <citation type="journal article" date="2019" name="Int. J. Syst. Evol. Microbiol.">
        <title>The Global Catalogue of Microorganisms (GCM) 10K type strain sequencing project: providing services to taxonomists for standard genome sequencing and annotation.</title>
        <authorList>
            <consortium name="The Broad Institute Genomics Platform"/>
            <consortium name="The Broad Institute Genome Sequencing Center for Infectious Disease"/>
            <person name="Wu L."/>
            <person name="Ma J."/>
        </authorList>
    </citation>
    <scope>NUCLEOTIDE SEQUENCE [LARGE SCALE GENOMIC DNA]</scope>
    <source>
        <strain evidence="2 3">JCM 12393</strain>
    </source>
</reference>
<dbReference type="Proteomes" id="UP001499863">
    <property type="component" value="Unassembled WGS sequence"/>
</dbReference>
<evidence type="ECO:0000256" key="1">
    <source>
        <dbReference type="SAM" id="SignalP"/>
    </source>
</evidence>
<dbReference type="PROSITE" id="PS51257">
    <property type="entry name" value="PROKAR_LIPOPROTEIN"/>
    <property type="match status" value="1"/>
</dbReference>
<sequence length="267" mass="27186">MNGFSRRVWWALVVPAAAAAACGGGPPPQVPLPSEVPATSPYGTAGELVSALARGGVPCAVTLSNTRQDGSSDADCTAVIDGVSFENAISAFGPSVTREEIGTSVDHRRGQGQTLVAAGNWYVHVRDPAFAPQVAKALDAVVLPGIGIAAPSRSLPAIPAAPRFDSVQHLAEALDGTVGCTDRQDSGAGQVTCRTGAKIGRTPNCAVLQLHADDTARDKAIRSEISHPGAPASLVTAGNWTVNLCDYSLADQVARALGGAVVAYDGN</sequence>
<accession>A0ABN1YC11</accession>
<keyword evidence="1" id="KW-0732">Signal</keyword>
<feature type="chain" id="PRO_5047007498" description="Lipoprotein" evidence="1">
    <location>
        <begin position="21"/>
        <end position="267"/>
    </location>
</feature>
<evidence type="ECO:0008006" key="4">
    <source>
        <dbReference type="Google" id="ProtNLM"/>
    </source>
</evidence>
<evidence type="ECO:0000313" key="3">
    <source>
        <dbReference type="Proteomes" id="UP001499863"/>
    </source>
</evidence>
<feature type="signal peptide" evidence="1">
    <location>
        <begin position="1"/>
        <end position="20"/>
    </location>
</feature>
<protein>
    <recommendedName>
        <fullName evidence="4">Lipoprotein</fullName>
    </recommendedName>
</protein>
<organism evidence="2 3">
    <name type="scientific">Kitasatospora putterlickiae</name>
    <dbReference type="NCBI Taxonomy" id="221725"/>
    <lineage>
        <taxon>Bacteria</taxon>
        <taxon>Bacillati</taxon>
        <taxon>Actinomycetota</taxon>
        <taxon>Actinomycetes</taxon>
        <taxon>Kitasatosporales</taxon>
        <taxon>Streptomycetaceae</taxon>
        <taxon>Kitasatospora</taxon>
    </lineage>
</organism>
<comment type="caution">
    <text evidence="2">The sequence shown here is derived from an EMBL/GenBank/DDBJ whole genome shotgun (WGS) entry which is preliminary data.</text>
</comment>